<proteinExistence type="predicted"/>
<dbReference type="PROSITE" id="PS50240">
    <property type="entry name" value="TRYPSIN_DOM"/>
    <property type="match status" value="1"/>
</dbReference>
<dbReference type="GO" id="GO:0006508">
    <property type="term" value="P:proteolysis"/>
    <property type="evidence" value="ECO:0007669"/>
    <property type="project" value="InterPro"/>
</dbReference>
<protein>
    <submittedName>
        <fullName evidence="4">T9SS C-terminal target domain-containing protein</fullName>
    </submittedName>
</protein>
<dbReference type="InterPro" id="IPR018114">
    <property type="entry name" value="TRYPSIN_HIS"/>
</dbReference>
<dbReference type="PANTHER" id="PTHR36234:SF5">
    <property type="entry name" value="LYSYL ENDOPEPTIDASE"/>
    <property type="match status" value="1"/>
</dbReference>
<dbReference type="PANTHER" id="PTHR36234">
    <property type="entry name" value="LYSYL ENDOPEPTIDASE"/>
    <property type="match status" value="1"/>
</dbReference>
<dbReference type="Pfam" id="PF18962">
    <property type="entry name" value="Por_Secre_tail"/>
    <property type="match status" value="1"/>
</dbReference>
<keyword evidence="5" id="KW-1185">Reference proteome</keyword>
<dbReference type="PROSITE" id="PS00134">
    <property type="entry name" value="TRYPSIN_HIS"/>
    <property type="match status" value="1"/>
</dbReference>
<name>A0A399D7J8_9BACT</name>
<feature type="chain" id="PRO_5033789768" evidence="1">
    <location>
        <begin position="21"/>
        <end position="727"/>
    </location>
</feature>
<evidence type="ECO:0000313" key="4">
    <source>
        <dbReference type="EMBL" id="RIH66522.1"/>
    </source>
</evidence>
<evidence type="ECO:0000256" key="1">
    <source>
        <dbReference type="SAM" id="SignalP"/>
    </source>
</evidence>
<dbReference type="NCBIfam" id="TIGR04183">
    <property type="entry name" value="Por_Secre_tail"/>
    <property type="match status" value="1"/>
</dbReference>
<evidence type="ECO:0000313" key="5">
    <source>
        <dbReference type="Proteomes" id="UP000266441"/>
    </source>
</evidence>
<dbReference type="Proteomes" id="UP000266441">
    <property type="component" value="Unassembled WGS sequence"/>
</dbReference>
<dbReference type="OrthoDB" id="9342482at2"/>
<dbReference type="InterPro" id="IPR026444">
    <property type="entry name" value="Secre_tail"/>
</dbReference>
<dbReference type="SUPFAM" id="SSF50494">
    <property type="entry name" value="Trypsin-like serine proteases"/>
    <property type="match status" value="1"/>
</dbReference>
<comment type="caution">
    <text evidence="4">The sequence shown here is derived from an EMBL/GenBank/DDBJ whole genome shotgun (WGS) entry which is preliminary data.</text>
</comment>
<feature type="signal peptide" evidence="1">
    <location>
        <begin position="1"/>
        <end position="20"/>
    </location>
</feature>
<dbReference type="Gene3D" id="2.40.10.10">
    <property type="entry name" value="Trypsin-like serine proteases"/>
    <property type="match status" value="2"/>
</dbReference>
<evidence type="ECO:0000313" key="3">
    <source>
        <dbReference type="EMBL" id="RIH64243.1"/>
    </source>
</evidence>
<dbReference type="EMBL" id="QWET01000002">
    <property type="protein sequence ID" value="RIH66522.1"/>
    <property type="molecule type" value="Genomic_DNA"/>
</dbReference>
<reference evidence="4" key="2">
    <citation type="submission" date="2018-08" db="EMBL/GenBank/DDBJ databases">
        <authorList>
            <person name="Ferrada E.E."/>
            <person name="Latorre B.A."/>
        </authorList>
    </citation>
    <scope>NUCLEOTIDE SEQUENCE</scope>
    <source>
        <strain evidence="4">SY21</strain>
    </source>
</reference>
<reference evidence="4 5" key="1">
    <citation type="journal article" date="2015" name="Int. J. Syst. Evol. Microbiol.">
        <title>Mariniphaga sediminis sp. nov., isolated from coastal sediment.</title>
        <authorList>
            <person name="Wang F.Q."/>
            <person name="Shen Q.Y."/>
            <person name="Chen G.J."/>
            <person name="Du Z.J."/>
        </authorList>
    </citation>
    <scope>NUCLEOTIDE SEQUENCE [LARGE SCALE GENOMIC DNA]</scope>
    <source>
        <strain evidence="4 5">SY21</strain>
    </source>
</reference>
<dbReference type="EMBL" id="QWET01000012">
    <property type="protein sequence ID" value="RIH64243.1"/>
    <property type="molecule type" value="Genomic_DNA"/>
</dbReference>
<evidence type="ECO:0000259" key="2">
    <source>
        <dbReference type="PROSITE" id="PS50240"/>
    </source>
</evidence>
<keyword evidence="1" id="KW-0732">Signal</keyword>
<gene>
    <name evidence="4" type="ORF">D1164_02640</name>
    <name evidence="3" type="ORF">D1164_15590</name>
</gene>
<dbReference type="AlphaFoldDB" id="A0A399D7J8"/>
<dbReference type="GO" id="GO:0004252">
    <property type="term" value="F:serine-type endopeptidase activity"/>
    <property type="evidence" value="ECO:0007669"/>
    <property type="project" value="InterPro"/>
</dbReference>
<dbReference type="Pfam" id="PF13365">
    <property type="entry name" value="Trypsin_2"/>
    <property type="match status" value="1"/>
</dbReference>
<dbReference type="InterPro" id="IPR009003">
    <property type="entry name" value="Peptidase_S1_PA"/>
</dbReference>
<accession>A0A399D7J8</accession>
<dbReference type="InterPro" id="IPR001254">
    <property type="entry name" value="Trypsin_dom"/>
</dbReference>
<dbReference type="InterPro" id="IPR043504">
    <property type="entry name" value="Peptidase_S1_PA_chymotrypsin"/>
</dbReference>
<feature type="domain" description="Peptidase S1" evidence="2">
    <location>
        <begin position="198"/>
        <end position="440"/>
    </location>
</feature>
<sequence>MRWFFLTVFFLFSTTCVVTGQVSSGGTPLKVPILKSRGIPVKTMPELNNKALQQQAAEQRQQGNRLKAFQFAHTFQVHLSPETDGLWTNNIDGFDIWQLKIRSKDAFSIQLIFDRFKLPYNARLFLFSEKEGKHLGAFTSINNKASGKFAVAPLAGDELVVQYEVPAGHNGKNDFVISNVNHDFIGILKFSDRRPLGTAAGECNIDIHCEAGSDWEDPKDAVCRIITTKNNKAEICTGTLINNTAEDQKPYVITAAHCIEKAQFAETSVFTFNYESPYCAPLDGDPGNSVSNAVLRAISDSLDFALVELSLVPPPEYRPYYAGWDNRQVLPDSSTSIHHPQGDIKKIAYDSDSPVYSNFLSDYTPKGFIRILRWDGGVTEHGSSGGPLFNPDQNLIGTLTGGSALCSDPRNDYFSRFEMAWEFRADISKQLKHWLDPLNSGATILQGKRFYTDEELCMAFTNLEDFDEHENIVLQNENQFAGYWGGTNNIGITGFAERFSIPGNEQFYGVSLGVGKVILSGGTDSEITVTVYNGNSPGTVIHSETVKINSLVSDAMNFIGFSEMVEPADTFFVGFELSNLAPQDTFVVYQSLRQPEKENFFWFKQNNEWYNFQTSNNDNYCIANAFELIACNVDALANDTPLVNNPTDALIYPNPAHSGFTFEAGQEIDPENIRVFNLIGQEVQAKLGNHRNKKIQIDLSGNIPGVYFVRLKTGEGMVSKKVTYMPW</sequence>
<organism evidence="4 5">
    <name type="scientific">Mariniphaga sediminis</name>
    <dbReference type="NCBI Taxonomy" id="1628158"/>
    <lineage>
        <taxon>Bacteria</taxon>
        <taxon>Pseudomonadati</taxon>
        <taxon>Bacteroidota</taxon>
        <taxon>Bacteroidia</taxon>
        <taxon>Marinilabiliales</taxon>
        <taxon>Prolixibacteraceae</taxon>
        <taxon>Mariniphaga</taxon>
    </lineage>
</organism>